<evidence type="ECO:0000256" key="1">
    <source>
        <dbReference type="SAM" id="MobiDB-lite"/>
    </source>
</evidence>
<name>A0A8J6EP91_ELECQ</name>
<sequence>MGRHVRGREEGVNEVPRCRTSPNVCGPTAWPPVRRTMEPGDPTTAGAAHPEQYPSFRPPARRSCLGFFRHSVPFLDQHYGNKTGNLIRHCWTIRTEGGAPRTSLHFADFCNKIGKICGTV</sequence>
<reference evidence="2" key="1">
    <citation type="thesis" date="2020" institute="ProQuest LLC" country="789 East Eisenhower Parkway, Ann Arbor, MI, USA">
        <title>Comparative Genomics and Chromosome Evolution.</title>
        <authorList>
            <person name="Mudd A.B."/>
        </authorList>
    </citation>
    <scope>NUCLEOTIDE SEQUENCE</scope>
    <source>
        <strain evidence="2">HN-11 Male</strain>
        <tissue evidence="2">Kidney and liver</tissue>
    </source>
</reference>
<gene>
    <name evidence="2" type="ORF">GDO78_018953</name>
</gene>
<keyword evidence="3" id="KW-1185">Reference proteome</keyword>
<dbReference type="Proteomes" id="UP000770717">
    <property type="component" value="Unassembled WGS sequence"/>
</dbReference>
<accession>A0A8J6EP91</accession>
<feature type="region of interest" description="Disordered" evidence="1">
    <location>
        <begin position="29"/>
        <end position="56"/>
    </location>
</feature>
<comment type="caution">
    <text evidence="2">The sequence shown here is derived from an EMBL/GenBank/DDBJ whole genome shotgun (WGS) entry which is preliminary data.</text>
</comment>
<organism evidence="2 3">
    <name type="scientific">Eleutherodactylus coqui</name>
    <name type="common">Puerto Rican coqui</name>
    <dbReference type="NCBI Taxonomy" id="57060"/>
    <lineage>
        <taxon>Eukaryota</taxon>
        <taxon>Metazoa</taxon>
        <taxon>Chordata</taxon>
        <taxon>Craniata</taxon>
        <taxon>Vertebrata</taxon>
        <taxon>Euteleostomi</taxon>
        <taxon>Amphibia</taxon>
        <taxon>Batrachia</taxon>
        <taxon>Anura</taxon>
        <taxon>Neobatrachia</taxon>
        <taxon>Hyloidea</taxon>
        <taxon>Eleutherodactylidae</taxon>
        <taxon>Eleutherodactylinae</taxon>
        <taxon>Eleutherodactylus</taxon>
        <taxon>Eleutherodactylus</taxon>
    </lineage>
</organism>
<evidence type="ECO:0000313" key="3">
    <source>
        <dbReference type="Proteomes" id="UP000770717"/>
    </source>
</evidence>
<protein>
    <submittedName>
        <fullName evidence="2">Uncharacterized protein</fullName>
    </submittedName>
</protein>
<dbReference type="AlphaFoldDB" id="A0A8J6EP91"/>
<dbReference type="EMBL" id="WNTK01000048">
    <property type="protein sequence ID" value="KAG9472530.1"/>
    <property type="molecule type" value="Genomic_DNA"/>
</dbReference>
<evidence type="ECO:0000313" key="2">
    <source>
        <dbReference type="EMBL" id="KAG9472530.1"/>
    </source>
</evidence>
<proteinExistence type="predicted"/>